<dbReference type="GO" id="GO:0005576">
    <property type="term" value="C:extracellular region"/>
    <property type="evidence" value="ECO:0007669"/>
    <property type="project" value="UniProtKB-SubCell"/>
</dbReference>
<feature type="active site" evidence="14">
    <location>
        <position position="318"/>
    </location>
</feature>
<keyword evidence="6 16" id="KW-0165">Cleavage on pair of basic residues</keyword>
<evidence type="ECO:0000256" key="8">
    <source>
        <dbReference type="ARBA" id="ARBA00022729"/>
    </source>
</evidence>
<dbReference type="GO" id="GO:0006508">
    <property type="term" value="P:proteolysis"/>
    <property type="evidence" value="ECO:0007669"/>
    <property type="project" value="UniProtKB-KW"/>
</dbReference>
<keyword evidence="10 15" id="KW-0862">Zinc</keyword>
<protein>
    <recommendedName>
        <fullName evidence="16">Neutral protease 2</fullName>
        <ecNumber evidence="16">3.4.24.39</ecNumber>
    </recommendedName>
    <alternativeName>
        <fullName evidence="16">Deuterolysin</fullName>
    </alternativeName>
</protein>
<comment type="catalytic activity">
    <reaction evidence="1 16">
        <text>Preferential cleavage of bonds with hydrophobic residues in P1'. Also 3-Asn-|-Gln-4 and 8-Gly-|-Ser-9 bonds in insulin B chain.</text>
        <dbReference type="EC" id="3.4.24.39"/>
    </reaction>
</comment>
<dbReference type="InterPro" id="IPR050414">
    <property type="entry name" value="Fungal_M35_metalloproteases"/>
</dbReference>
<evidence type="ECO:0000256" key="3">
    <source>
        <dbReference type="ARBA" id="ARBA00010279"/>
    </source>
</evidence>
<name>A0A0B4VM31_9EURO</name>
<feature type="binding site" evidence="15">
    <location>
        <position position="332"/>
    </location>
    <ligand>
        <name>Zn(2+)</name>
        <dbReference type="ChEBI" id="CHEBI:29105"/>
        <note>catalytic</note>
    </ligand>
</feature>
<evidence type="ECO:0000256" key="12">
    <source>
        <dbReference type="ARBA" id="ARBA00023145"/>
    </source>
</evidence>
<feature type="chain" id="PRO_5005110590" description="Neutral protease 2" evidence="16">
    <location>
        <begin position="20"/>
        <end position="366"/>
    </location>
</feature>
<evidence type="ECO:0000313" key="17">
    <source>
        <dbReference type="EMBL" id="AJD23137.1"/>
    </source>
</evidence>
<dbReference type="InterPro" id="IPR024079">
    <property type="entry name" value="MetalloPept_cat_dom_sf"/>
</dbReference>
<feature type="signal peptide" evidence="16">
    <location>
        <begin position="1"/>
        <end position="19"/>
    </location>
</feature>
<evidence type="ECO:0000256" key="11">
    <source>
        <dbReference type="ARBA" id="ARBA00023049"/>
    </source>
</evidence>
<dbReference type="PANTHER" id="PTHR37016:SF3">
    <property type="entry name" value="NEUTRAL PROTEASE 2-RELATED"/>
    <property type="match status" value="1"/>
</dbReference>
<keyword evidence="8 16" id="KW-0732">Signal</keyword>
<comment type="cofactor">
    <cofactor evidence="15 16">
        <name>Zn(2+)</name>
        <dbReference type="ChEBI" id="CHEBI:29105"/>
    </cofactor>
    <text evidence="15 16">Binds 1 zinc ion per subunit.</text>
</comment>
<feature type="binding site" evidence="15">
    <location>
        <position position="317"/>
    </location>
    <ligand>
        <name>Zn(2+)</name>
        <dbReference type="ChEBI" id="CHEBI:29105"/>
        <note>catalytic</note>
    </ligand>
</feature>
<keyword evidence="13" id="KW-1015">Disulfide bond</keyword>
<evidence type="ECO:0000256" key="6">
    <source>
        <dbReference type="ARBA" id="ARBA00022685"/>
    </source>
</evidence>
<evidence type="ECO:0000256" key="4">
    <source>
        <dbReference type="ARBA" id="ARBA00022525"/>
    </source>
</evidence>
<evidence type="ECO:0000256" key="15">
    <source>
        <dbReference type="PIRSR" id="PIRSR601384-2"/>
    </source>
</evidence>
<evidence type="ECO:0000256" key="10">
    <source>
        <dbReference type="ARBA" id="ARBA00022833"/>
    </source>
</evidence>
<dbReference type="EC" id="3.4.24.39" evidence="16"/>
<evidence type="ECO:0000256" key="16">
    <source>
        <dbReference type="RuleBase" id="RU361126"/>
    </source>
</evidence>
<keyword evidence="11 16" id="KW-0482">Metalloprotease</keyword>
<comment type="similarity">
    <text evidence="3 16">Belongs to the peptidase M35 family.</text>
</comment>
<dbReference type="SUPFAM" id="SSF55486">
    <property type="entry name" value="Metalloproteases ('zincins'), catalytic domain"/>
    <property type="match status" value="1"/>
</dbReference>
<dbReference type="CDD" id="cd11008">
    <property type="entry name" value="M35_deuterolysin_like"/>
    <property type="match status" value="1"/>
</dbReference>
<dbReference type="AlphaFoldDB" id="A0A0B4VM31"/>
<dbReference type="Gene3D" id="2.60.40.2970">
    <property type="match status" value="1"/>
</dbReference>
<evidence type="ECO:0000256" key="5">
    <source>
        <dbReference type="ARBA" id="ARBA00022670"/>
    </source>
</evidence>
<proteinExistence type="evidence at transcript level"/>
<dbReference type="InterPro" id="IPR001384">
    <property type="entry name" value="Peptidase_M35"/>
</dbReference>
<comment type="subcellular location">
    <subcellularLocation>
        <location evidence="2 16">Secreted</location>
    </subcellularLocation>
</comment>
<dbReference type="PANTHER" id="PTHR37016">
    <property type="match status" value="1"/>
</dbReference>
<dbReference type="GO" id="GO:0046872">
    <property type="term" value="F:metal ion binding"/>
    <property type="evidence" value="ECO:0007669"/>
    <property type="project" value="UniProtKB-KW"/>
</dbReference>
<comment type="function">
    <text evidence="16">Secreted metalloproteinase that allows assimilation of proteinaceous substrates. Shows high activities on basic nuclear substrates such as histone and protamine.</text>
</comment>
<feature type="binding site" evidence="15">
    <location>
        <position position="321"/>
    </location>
    <ligand>
        <name>Zn(2+)</name>
        <dbReference type="ChEBI" id="CHEBI:29105"/>
        <note>catalytic</note>
    </ligand>
</feature>
<evidence type="ECO:0000256" key="9">
    <source>
        <dbReference type="ARBA" id="ARBA00022801"/>
    </source>
</evidence>
<evidence type="ECO:0000256" key="14">
    <source>
        <dbReference type="PIRSR" id="PIRSR601384-1"/>
    </source>
</evidence>
<keyword evidence="7 15" id="KW-0479">Metal-binding</keyword>
<evidence type="ECO:0000256" key="7">
    <source>
        <dbReference type="ARBA" id="ARBA00022723"/>
    </source>
</evidence>
<evidence type="ECO:0000256" key="1">
    <source>
        <dbReference type="ARBA" id="ARBA00001187"/>
    </source>
</evidence>
<evidence type="ECO:0000256" key="13">
    <source>
        <dbReference type="ARBA" id="ARBA00023157"/>
    </source>
</evidence>
<keyword evidence="9 16" id="KW-0378">Hydrolase</keyword>
<dbReference type="EMBL" id="KP290810">
    <property type="protein sequence ID" value="AJD23137.1"/>
    <property type="molecule type" value="mRNA"/>
</dbReference>
<dbReference type="GO" id="GO:0004222">
    <property type="term" value="F:metalloendopeptidase activity"/>
    <property type="evidence" value="ECO:0007669"/>
    <property type="project" value="InterPro"/>
</dbReference>
<dbReference type="Gene3D" id="3.40.390.10">
    <property type="entry name" value="Collagenase (Catalytic Domain)"/>
    <property type="match status" value="1"/>
</dbReference>
<keyword evidence="12" id="KW-0865">Zymogen</keyword>
<dbReference type="Pfam" id="PF02102">
    <property type="entry name" value="Peptidase_M35"/>
    <property type="match status" value="1"/>
</dbReference>
<reference evidence="17" key="1">
    <citation type="journal article" date="2015" name="Appl. Microbiol. Biotechnol.">
        <title>Genome and secretome analyses provide insights into keratin decomposition by novel proteases from the non-pathogenic fungus Onygena corvina.</title>
        <authorList>
            <person name="Huang Y."/>
            <person name="Busk P.K."/>
            <person name="Herbst F.A."/>
            <person name="Lange L."/>
        </authorList>
    </citation>
    <scope>NUCLEOTIDE SEQUENCE</scope>
    <source>
        <strain evidence="17">CBS 281.48</strain>
    </source>
</reference>
<dbReference type="PRINTS" id="PR00768">
    <property type="entry name" value="DEUTEROLYSIN"/>
</dbReference>
<keyword evidence="5 16" id="KW-0645">Protease</keyword>
<evidence type="ECO:0000256" key="2">
    <source>
        <dbReference type="ARBA" id="ARBA00004613"/>
    </source>
</evidence>
<organism evidence="17">
    <name type="scientific">Onygena corvina</name>
    <dbReference type="NCBI Taxonomy" id="180788"/>
    <lineage>
        <taxon>Eukaryota</taxon>
        <taxon>Fungi</taxon>
        <taxon>Dikarya</taxon>
        <taxon>Ascomycota</taxon>
        <taxon>Pezizomycotina</taxon>
        <taxon>Eurotiomycetes</taxon>
        <taxon>Eurotiomycetidae</taxon>
        <taxon>Onygenales</taxon>
        <taxon>Onygenaceae</taxon>
        <taxon>Onygena</taxon>
    </lineage>
</organism>
<sequence length="366" mass="39417">MQVIVALAALSSLAAPVVGYIIPRGVPASDSMLDVKLTATGNTMVKATITNNGDRALNLLRFHTIMDSNPTRKVSIYQKDAEVQFVGMMPRYKATDLQPSYFMSLPPKGSVEHSFDIAATHDLSRGGEYILKANGVVPIAAEHSTNITGAANYHSNELRMNIDGQKAAAVEKAFGLVKRSGKLTKINKRTTIDESSCGNQDELTALTNALSTSAQLASSAAQAVNSNQDKYLEYFKDAQYAGTVQSRLESVANECSSTTGGGTTYHCSDTMNGCEQGVLAYTLPSRNEMFNCPIYYSDLPPLSQTCHAQDQATTTLHEMTHNPAVQQPFCEDNGYGYERATALSAEQAVQNADSYALFANAIYVGC</sequence>
<accession>A0A0B4VM31</accession>
<keyword evidence="4 16" id="KW-0964">Secreted</keyword>